<proteinExistence type="predicted"/>
<name>A0A926E5W7_9FIRM</name>
<dbReference type="AlphaFoldDB" id="A0A926E5W7"/>
<evidence type="ECO:0000313" key="4">
    <source>
        <dbReference type="Proteomes" id="UP000610862"/>
    </source>
</evidence>
<dbReference type="Pfam" id="PF11258">
    <property type="entry name" value="DUF3048"/>
    <property type="match status" value="1"/>
</dbReference>
<evidence type="ECO:0000259" key="1">
    <source>
        <dbReference type="Pfam" id="PF11258"/>
    </source>
</evidence>
<dbReference type="Gene3D" id="3.50.90.10">
    <property type="entry name" value="YerB-like"/>
    <property type="match status" value="1"/>
</dbReference>
<evidence type="ECO:0000313" key="3">
    <source>
        <dbReference type="EMBL" id="MBC8567748.1"/>
    </source>
</evidence>
<comment type="caution">
    <text evidence="3">The sequence shown here is derived from an EMBL/GenBank/DDBJ whole genome shotgun (WGS) entry which is preliminary data.</text>
</comment>
<dbReference type="InterPro" id="IPR021416">
    <property type="entry name" value="DUF3048_N"/>
</dbReference>
<dbReference type="Proteomes" id="UP000610862">
    <property type="component" value="Unassembled WGS sequence"/>
</dbReference>
<dbReference type="SUPFAM" id="SSF159774">
    <property type="entry name" value="YerB-like"/>
    <property type="match status" value="1"/>
</dbReference>
<sequence>MMETSRKRRRRRKPGKLSVFVIILAALVVIVGAIGIVSLGGKIIGGLPGIKDKEEIINPLTGEVSSEDLPARPLIVSIDNVGDAVPQSWLSKTDMVYEFPVEGKQTRLQAVYYGQFPEEFGPIRSTRPYFVDLAREYKGIFLAHGWSPEAKSYLMSDVVPYINAMNSDCEFYRVSDKSAPHNSYIKWEEVKAKIDQQGWWDEKQDIRSFDFLKGAQTNEGEEATSLTFKYAESKFEFTYDESSGKYTRTLAGKKYIDHETGESITASNVLVQKVSSSVLDSKGRLKIDMCAGGEAILFTGGVAVKGTWSREDLDSRTIFKDNEGNEFKFTVGNTWVEVTDQNCDLSYK</sequence>
<accession>A0A926E5W7</accession>
<dbReference type="EMBL" id="JACRTA010000001">
    <property type="protein sequence ID" value="MBC8567748.1"/>
    <property type="molecule type" value="Genomic_DNA"/>
</dbReference>
<dbReference type="InterPro" id="IPR035328">
    <property type="entry name" value="DUF3048_C"/>
</dbReference>
<gene>
    <name evidence="3" type="ORF">H8692_03085</name>
</gene>
<dbReference type="RefSeq" id="WP_177267815.1">
    <property type="nucleotide sequence ID" value="NZ_JACRTA010000001.1"/>
</dbReference>
<feature type="domain" description="DUF3048" evidence="1">
    <location>
        <begin position="60"/>
        <end position="199"/>
    </location>
</feature>
<evidence type="ECO:0000259" key="2">
    <source>
        <dbReference type="Pfam" id="PF17479"/>
    </source>
</evidence>
<dbReference type="InterPro" id="IPR023158">
    <property type="entry name" value="YerB-like_sf"/>
</dbReference>
<organism evidence="3 4">
    <name type="scientific">Lentihominibacter hominis</name>
    <dbReference type="NCBI Taxonomy" id="2763645"/>
    <lineage>
        <taxon>Bacteria</taxon>
        <taxon>Bacillati</taxon>
        <taxon>Bacillota</taxon>
        <taxon>Clostridia</taxon>
        <taxon>Peptostreptococcales</taxon>
        <taxon>Anaerovoracaceae</taxon>
        <taxon>Lentihominibacter</taxon>
    </lineage>
</organism>
<feature type="domain" description="DUF3048" evidence="2">
    <location>
        <begin position="227"/>
        <end position="336"/>
    </location>
</feature>
<keyword evidence="4" id="KW-1185">Reference proteome</keyword>
<protein>
    <submittedName>
        <fullName evidence="3">DUF3048 domain-containing protein</fullName>
    </submittedName>
</protein>
<reference evidence="3" key="1">
    <citation type="submission" date="2020-08" db="EMBL/GenBank/DDBJ databases">
        <title>Genome public.</title>
        <authorList>
            <person name="Liu C."/>
            <person name="Sun Q."/>
        </authorList>
    </citation>
    <scope>NUCLEOTIDE SEQUENCE</scope>
    <source>
        <strain evidence="3">NSJ-24</strain>
    </source>
</reference>
<dbReference type="Pfam" id="PF17479">
    <property type="entry name" value="DUF3048_C"/>
    <property type="match status" value="1"/>
</dbReference>